<dbReference type="AlphaFoldDB" id="X1C785"/>
<evidence type="ECO:0000313" key="1">
    <source>
        <dbReference type="EMBL" id="GAG89157.1"/>
    </source>
</evidence>
<feature type="non-terminal residue" evidence="1">
    <location>
        <position position="1"/>
    </location>
</feature>
<gene>
    <name evidence="1" type="ORF">S01H4_27099</name>
</gene>
<protein>
    <submittedName>
        <fullName evidence="1">Uncharacterized protein</fullName>
    </submittedName>
</protein>
<name>X1C785_9ZZZZ</name>
<dbReference type="EMBL" id="BART01013179">
    <property type="protein sequence ID" value="GAG89157.1"/>
    <property type="molecule type" value="Genomic_DNA"/>
</dbReference>
<sequence length="145" mass="16177">PQISNQAISFNLRTTTDTYLYDIYLISPSDSLHYRFANQGEGLLPVAFKPTVEPGQTMTIYIYGYDANLAEYLTAVTTIKYQTYLETVTTVTGGYGVFGSVNVAKMRLILPCRSRICCSLEEIHTCTSTFPTTDITGLALIFSQW</sequence>
<accession>X1C785</accession>
<organism evidence="1">
    <name type="scientific">marine sediment metagenome</name>
    <dbReference type="NCBI Taxonomy" id="412755"/>
    <lineage>
        <taxon>unclassified sequences</taxon>
        <taxon>metagenomes</taxon>
        <taxon>ecological metagenomes</taxon>
    </lineage>
</organism>
<comment type="caution">
    <text evidence="1">The sequence shown here is derived from an EMBL/GenBank/DDBJ whole genome shotgun (WGS) entry which is preliminary data.</text>
</comment>
<reference evidence="1" key="1">
    <citation type="journal article" date="2014" name="Front. Microbiol.">
        <title>High frequency of phylogenetically diverse reductive dehalogenase-homologous genes in deep subseafloor sedimentary metagenomes.</title>
        <authorList>
            <person name="Kawai M."/>
            <person name="Futagami T."/>
            <person name="Toyoda A."/>
            <person name="Takaki Y."/>
            <person name="Nishi S."/>
            <person name="Hori S."/>
            <person name="Arai W."/>
            <person name="Tsubouchi T."/>
            <person name="Morono Y."/>
            <person name="Uchiyama I."/>
            <person name="Ito T."/>
            <person name="Fujiyama A."/>
            <person name="Inagaki F."/>
            <person name="Takami H."/>
        </authorList>
    </citation>
    <scope>NUCLEOTIDE SEQUENCE</scope>
    <source>
        <strain evidence="1">Expedition CK06-06</strain>
    </source>
</reference>
<proteinExistence type="predicted"/>